<accession>A0ABR1QJ22</accession>
<dbReference type="PROSITE" id="PS50157">
    <property type="entry name" value="ZINC_FINGER_C2H2_2"/>
    <property type="match status" value="4"/>
</dbReference>
<feature type="domain" description="C2H2-type" evidence="6">
    <location>
        <begin position="307"/>
        <end position="330"/>
    </location>
</feature>
<reference evidence="7 8" key="1">
    <citation type="submission" date="2023-01" db="EMBL/GenBank/DDBJ databases">
        <title>Analysis of 21 Apiospora genomes using comparative genomics revels a genus with tremendous synthesis potential of carbohydrate active enzymes and secondary metabolites.</title>
        <authorList>
            <person name="Sorensen T."/>
        </authorList>
    </citation>
    <scope>NUCLEOTIDE SEQUENCE [LARGE SCALE GENOMIC DNA]</scope>
    <source>
        <strain evidence="7 8">CBS 24483</strain>
    </source>
</reference>
<evidence type="ECO:0000256" key="2">
    <source>
        <dbReference type="ARBA" id="ARBA00022737"/>
    </source>
</evidence>
<keyword evidence="8" id="KW-1185">Reference proteome</keyword>
<feature type="domain" description="C2H2-type" evidence="6">
    <location>
        <begin position="107"/>
        <end position="136"/>
    </location>
</feature>
<dbReference type="InterPro" id="IPR022755">
    <property type="entry name" value="Znf_C2H2_jaz"/>
</dbReference>
<dbReference type="SUPFAM" id="SSF57667">
    <property type="entry name" value="beta-beta-alpha zinc fingers"/>
    <property type="match status" value="2"/>
</dbReference>
<gene>
    <name evidence="7" type="ORF">PG986_005959</name>
</gene>
<dbReference type="Proteomes" id="UP001391051">
    <property type="component" value="Unassembled WGS sequence"/>
</dbReference>
<name>A0ABR1QJ22_9PEZI</name>
<protein>
    <recommendedName>
        <fullName evidence="6">C2H2-type domain-containing protein</fullName>
    </recommendedName>
</protein>
<sequence>MYPYRPRSRKLQASAKLIINTLPDLCFRGPLLPVCTTSDHRNMAGEEWKCHTCGLWFRSWNKREDHLWKYQHVAPQFECECCDRFFPTLQQVEAHMNSWDHWRDYEFTCDDCDRDFGSFNAREQHMKALGHTTDYDNECDTCGVDFPNKQILNKHMDSWGHRVEVEEIDSRELMYQVSYWCSLCTRYFESEEDRVKHEAQAHFYCHDCDRYFQNANNAWMHQNSKLHRGTPIRCPFCREYYSAATALCHHLERGACPKMPDLTRKQIFQLVRSKDPDGIISKQNIDLVPTITSGHLANEYAWNGTAYECYLCHKSFRSTISLNDHFKSSHQQALYHCPNKNCRKNFNTLAAVINHLESESCGFTRFMNVQRSATNILSGDRQISFN</sequence>
<feature type="domain" description="C2H2-type" evidence="6">
    <location>
        <begin position="137"/>
        <end position="166"/>
    </location>
</feature>
<organism evidence="7 8">
    <name type="scientific">Apiospora aurea</name>
    <dbReference type="NCBI Taxonomy" id="335848"/>
    <lineage>
        <taxon>Eukaryota</taxon>
        <taxon>Fungi</taxon>
        <taxon>Dikarya</taxon>
        <taxon>Ascomycota</taxon>
        <taxon>Pezizomycotina</taxon>
        <taxon>Sordariomycetes</taxon>
        <taxon>Xylariomycetidae</taxon>
        <taxon>Amphisphaeriales</taxon>
        <taxon>Apiosporaceae</taxon>
        <taxon>Apiospora</taxon>
    </lineage>
</organism>
<dbReference type="InterPro" id="IPR036236">
    <property type="entry name" value="Znf_C2H2_sf"/>
</dbReference>
<keyword evidence="1" id="KW-0479">Metal-binding</keyword>
<evidence type="ECO:0000259" key="6">
    <source>
        <dbReference type="PROSITE" id="PS50157"/>
    </source>
</evidence>
<dbReference type="Pfam" id="PF12874">
    <property type="entry name" value="zf-met"/>
    <property type="match status" value="1"/>
</dbReference>
<evidence type="ECO:0000256" key="5">
    <source>
        <dbReference type="PROSITE-ProRule" id="PRU00042"/>
    </source>
</evidence>
<dbReference type="Pfam" id="PF12171">
    <property type="entry name" value="zf-C2H2_jaz"/>
    <property type="match status" value="1"/>
</dbReference>
<dbReference type="PROSITE" id="PS00028">
    <property type="entry name" value="ZINC_FINGER_C2H2_1"/>
    <property type="match status" value="5"/>
</dbReference>
<keyword evidence="3 5" id="KW-0863">Zinc-finger</keyword>
<dbReference type="Pfam" id="PF13912">
    <property type="entry name" value="zf-C2H2_6"/>
    <property type="match status" value="1"/>
</dbReference>
<evidence type="ECO:0000313" key="7">
    <source>
        <dbReference type="EMBL" id="KAK7956737.1"/>
    </source>
</evidence>
<dbReference type="PANTHER" id="PTHR24379">
    <property type="entry name" value="KRAB AND ZINC FINGER DOMAIN-CONTAINING"/>
    <property type="match status" value="1"/>
</dbReference>
<comment type="caution">
    <text evidence="7">The sequence shown here is derived from an EMBL/GenBank/DDBJ whole genome shotgun (WGS) entry which is preliminary data.</text>
</comment>
<dbReference type="EMBL" id="JAQQWE010000004">
    <property type="protein sequence ID" value="KAK7956737.1"/>
    <property type="molecule type" value="Genomic_DNA"/>
</dbReference>
<dbReference type="GeneID" id="92075243"/>
<dbReference type="InterPro" id="IPR013087">
    <property type="entry name" value="Znf_C2H2_type"/>
</dbReference>
<proteinExistence type="predicted"/>
<keyword evidence="4" id="KW-0862">Zinc</keyword>
<dbReference type="RefSeq" id="XP_066702043.1">
    <property type="nucleotide sequence ID" value="XM_066842181.1"/>
</dbReference>
<dbReference type="SMART" id="SM00355">
    <property type="entry name" value="ZnF_C2H2"/>
    <property type="match status" value="9"/>
</dbReference>
<keyword evidence="2" id="KW-0677">Repeat</keyword>
<feature type="domain" description="C2H2-type" evidence="6">
    <location>
        <begin position="203"/>
        <end position="232"/>
    </location>
</feature>
<evidence type="ECO:0000256" key="4">
    <source>
        <dbReference type="ARBA" id="ARBA00022833"/>
    </source>
</evidence>
<dbReference type="PANTHER" id="PTHR24379:SF121">
    <property type="entry name" value="C2H2-TYPE DOMAIN-CONTAINING PROTEIN"/>
    <property type="match status" value="1"/>
</dbReference>
<evidence type="ECO:0000256" key="3">
    <source>
        <dbReference type="ARBA" id="ARBA00022771"/>
    </source>
</evidence>
<dbReference type="Gene3D" id="3.30.160.60">
    <property type="entry name" value="Classic Zinc Finger"/>
    <property type="match status" value="3"/>
</dbReference>
<evidence type="ECO:0000256" key="1">
    <source>
        <dbReference type="ARBA" id="ARBA00022723"/>
    </source>
</evidence>
<evidence type="ECO:0000313" key="8">
    <source>
        <dbReference type="Proteomes" id="UP001391051"/>
    </source>
</evidence>